<gene>
    <name evidence="4" type="ORF">BN2458_PEG1218</name>
</gene>
<dbReference type="PANTHER" id="PTHR24173:SF74">
    <property type="entry name" value="ANKYRIN REPEAT DOMAIN-CONTAINING PROTEIN 16"/>
    <property type="match status" value="1"/>
</dbReference>
<dbReference type="RefSeq" id="WP_034343211.1">
    <property type="nucleotide sequence ID" value="NZ_CAMTKE010000004.1"/>
</dbReference>
<dbReference type="AlphaFoldDB" id="A0A099UCH7"/>
<evidence type="ECO:0000256" key="2">
    <source>
        <dbReference type="ARBA" id="ARBA00023043"/>
    </source>
</evidence>
<feature type="repeat" description="ANK" evidence="3">
    <location>
        <begin position="59"/>
        <end position="91"/>
    </location>
</feature>
<accession>A0A099UCH7</accession>
<evidence type="ECO:0000313" key="4">
    <source>
        <dbReference type="EMBL" id="CUU40103.1"/>
    </source>
</evidence>
<feature type="repeat" description="ANK" evidence="3">
    <location>
        <begin position="91"/>
        <end position="123"/>
    </location>
</feature>
<organism evidence="4 5">
    <name type="scientific">Helicobacter typhlonius</name>
    <dbReference type="NCBI Taxonomy" id="76936"/>
    <lineage>
        <taxon>Bacteria</taxon>
        <taxon>Pseudomonadati</taxon>
        <taxon>Campylobacterota</taxon>
        <taxon>Epsilonproteobacteria</taxon>
        <taxon>Campylobacterales</taxon>
        <taxon>Helicobacteraceae</taxon>
        <taxon>Helicobacter</taxon>
    </lineage>
</organism>
<sequence length="290" mass="32065">MSAKNIFFSRLFVIMCACGGLSVLSYGANDRYNHLLFSNNYTEVRKGINLGADIEARLRGSTPLYDAARKGNMEILYLLIERGADVNAICHGETPLLKVVALNNYKFAKALIAKGAEVNVADEHLGNTPLHYAVMKKNTEMIRLLLSNGADMYAQNHRGDTPARYILASRSLPAVSIKNSDVTLNASSFNLGEGSANISVSNQSSKVINVRYVALYINGELINEAEVNKRIPPNSSAVVTSLRIPSNTYENIRLKKSGTTNIKYGFALEYEMEGKNKNLYKKTDTELKLW</sequence>
<dbReference type="PRINTS" id="PR01415">
    <property type="entry name" value="ANKYRIN"/>
</dbReference>
<dbReference type="PROSITE" id="PS50297">
    <property type="entry name" value="ANK_REP_REGION"/>
    <property type="match status" value="3"/>
</dbReference>
<keyword evidence="1" id="KW-0677">Repeat</keyword>
<dbReference type="EMBL" id="LN907858">
    <property type="protein sequence ID" value="CUU40103.1"/>
    <property type="molecule type" value="Genomic_DNA"/>
</dbReference>
<dbReference type="InterPro" id="IPR036770">
    <property type="entry name" value="Ankyrin_rpt-contain_sf"/>
</dbReference>
<protein>
    <submittedName>
        <fullName evidence="4">Predicted membrane-associated</fullName>
    </submittedName>
</protein>
<dbReference type="PATRIC" id="fig|76936.10.peg.1189"/>
<dbReference type="Gene3D" id="1.25.40.20">
    <property type="entry name" value="Ankyrin repeat-containing domain"/>
    <property type="match status" value="2"/>
</dbReference>
<dbReference type="Proteomes" id="UP000064525">
    <property type="component" value="Chromosome I"/>
</dbReference>
<dbReference type="GeneID" id="78151418"/>
<dbReference type="InterPro" id="IPR002110">
    <property type="entry name" value="Ankyrin_rpt"/>
</dbReference>
<dbReference type="Pfam" id="PF12796">
    <property type="entry name" value="Ank_2"/>
    <property type="match status" value="1"/>
</dbReference>
<dbReference type="PANTHER" id="PTHR24173">
    <property type="entry name" value="ANKYRIN REPEAT CONTAINING"/>
    <property type="match status" value="1"/>
</dbReference>
<reference evidence="5" key="1">
    <citation type="submission" date="2015-11" db="EMBL/GenBank/DDBJ databases">
        <authorList>
            <person name="Anvar S.Y."/>
        </authorList>
    </citation>
    <scope>NUCLEOTIDE SEQUENCE [LARGE SCALE GENOMIC DNA]</scope>
</reference>
<proteinExistence type="predicted"/>
<keyword evidence="2 3" id="KW-0040">ANK repeat</keyword>
<evidence type="ECO:0000256" key="3">
    <source>
        <dbReference type="PROSITE-ProRule" id="PRU00023"/>
    </source>
</evidence>
<evidence type="ECO:0000256" key="1">
    <source>
        <dbReference type="ARBA" id="ARBA00022737"/>
    </source>
</evidence>
<feature type="repeat" description="ANK" evidence="3">
    <location>
        <begin position="125"/>
        <end position="157"/>
    </location>
</feature>
<name>A0A099UCH7_9HELI</name>
<dbReference type="Pfam" id="PF00023">
    <property type="entry name" value="Ank"/>
    <property type="match status" value="1"/>
</dbReference>
<dbReference type="SUPFAM" id="SSF48403">
    <property type="entry name" value="Ankyrin repeat"/>
    <property type="match status" value="1"/>
</dbReference>
<evidence type="ECO:0000313" key="5">
    <source>
        <dbReference type="Proteomes" id="UP000064525"/>
    </source>
</evidence>
<dbReference type="KEGG" id="hty:BN2458_PEG1218"/>
<dbReference type="PROSITE" id="PS50088">
    <property type="entry name" value="ANK_REPEAT"/>
    <property type="match status" value="3"/>
</dbReference>
<dbReference type="SMART" id="SM00248">
    <property type="entry name" value="ANK"/>
    <property type="match status" value="3"/>
</dbReference>